<reference evidence="2" key="1">
    <citation type="submission" date="2023-05" db="EMBL/GenBank/DDBJ databases">
        <title>Nepenthes gracilis genome sequencing.</title>
        <authorList>
            <person name="Fukushima K."/>
        </authorList>
    </citation>
    <scope>NUCLEOTIDE SEQUENCE</scope>
    <source>
        <strain evidence="2">SING2019-196</strain>
    </source>
</reference>
<dbReference type="AlphaFoldDB" id="A0AAD3Y120"/>
<accession>A0AAD3Y120</accession>
<gene>
    <name evidence="2" type="ORF">Nepgr_025437</name>
</gene>
<organism evidence="2 3">
    <name type="scientific">Nepenthes gracilis</name>
    <name type="common">Slender pitcher plant</name>
    <dbReference type="NCBI Taxonomy" id="150966"/>
    <lineage>
        <taxon>Eukaryota</taxon>
        <taxon>Viridiplantae</taxon>
        <taxon>Streptophyta</taxon>
        <taxon>Embryophyta</taxon>
        <taxon>Tracheophyta</taxon>
        <taxon>Spermatophyta</taxon>
        <taxon>Magnoliopsida</taxon>
        <taxon>eudicotyledons</taxon>
        <taxon>Gunneridae</taxon>
        <taxon>Pentapetalae</taxon>
        <taxon>Caryophyllales</taxon>
        <taxon>Nepenthaceae</taxon>
        <taxon>Nepenthes</taxon>
    </lineage>
</organism>
<evidence type="ECO:0000313" key="3">
    <source>
        <dbReference type="Proteomes" id="UP001279734"/>
    </source>
</evidence>
<comment type="caution">
    <text evidence="2">The sequence shown here is derived from an EMBL/GenBank/DDBJ whole genome shotgun (WGS) entry which is preliminary data.</text>
</comment>
<feature type="region of interest" description="Disordered" evidence="1">
    <location>
        <begin position="13"/>
        <end position="35"/>
    </location>
</feature>
<sequence>MISDRQRIEAVPTPSVYNNMPPTPSYQEVDGEFAPETQNGSTNSVGYFLGEVTKPLLICMHWVKSADAIIGRKLGLTHCNTDACPFSSYIMFLAFDGSQAIAGLKMNAKAKLAGRHMTT</sequence>
<protein>
    <submittedName>
        <fullName evidence="2">Uncharacterized protein</fullName>
    </submittedName>
</protein>
<evidence type="ECO:0000313" key="2">
    <source>
        <dbReference type="EMBL" id="GMH23594.1"/>
    </source>
</evidence>
<keyword evidence="3" id="KW-1185">Reference proteome</keyword>
<dbReference type="EMBL" id="BSYO01000026">
    <property type="protein sequence ID" value="GMH23594.1"/>
    <property type="molecule type" value="Genomic_DNA"/>
</dbReference>
<name>A0AAD3Y120_NEPGR</name>
<proteinExistence type="predicted"/>
<evidence type="ECO:0000256" key="1">
    <source>
        <dbReference type="SAM" id="MobiDB-lite"/>
    </source>
</evidence>
<dbReference type="Proteomes" id="UP001279734">
    <property type="component" value="Unassembled WGS sequence"/>
</dbReference>